<comment type="caution">
    <text evidence="2">The sequence shown here is derived from an EMBL/GenBank/DDBJ whole genome shotgun (WGS) entry which is preliminary data.</text>
</comment>
<evidence type="ECO:0000313" key="2">
    <source>
        <dbReference type="EMBL" id="TRX13461.1"/>
    </source>
</evidence>
<reference evidence="3 4" key="1">
    <citation type="submission" date="2019-07" db="EMBL/GenBank/DDBJ databases">
        <title>Novel species of Flavobacterium.</title>
        <authorList>
            <person name="Liu Q."/>
            <person name="Xin Y.-H."/>
        </authorList>
    </citation>
    <scope>NUCLEOTIDE SEQUENCE [LARGE SCALE GENOMIC DNA]</scope>
    <source>
        <strain evidence="1 3">GSP39</strain>
        <strain evidence="2 4">GSR22</strain>
    </source>
</reference>
<evidence type="ECO:0000313" key="3">
    <source>
        <dbReference type="Proteomes" id="UP000318528"/>
    </source>
</evidence>
<gene>
    <name evidence="2" type="ORF">FNW11_00950</name>
    <name evidence="1" type="ORF">FNW12_00430</name>
</gene>
<dbReference type="Proteomes" id="UP000318528">
    <property type="component" value="Unassembled WGS sequence"/>
</dbReference>
<evidence type="ECO:0000313" key="4">
    <source>
        <dbReference type="Proteomes" id="UP000318669"/>
    </source>
</evidence>
<organism evidence="2 4">
    <name type="scientific">Flavobacterium gawalongense</name>
    <dbReference type="NCBI Taxonomy" id="2594432"/>
    <lineage>
        <taxon>Bacteria</taxon>
        <taxon>Pseudomonadati</taxon>
        <taxon>Bacteroidota</taxon>
        <taxon>Flavobacteriia</taxon>
        <taxon>Flavobacteriales</taxon>
        <taxon>Flavobacteriaceae</taxon>
        <taxon>Flavobacterium</taxon>
    </lineage>
</organism>
<sequence>MLDYSILILEKVSFSPNLFSKELKKAIKMLLPSEIEQLVIWFFSFTRNRTELKKFKICFES</sequence>
<dbReference type="OrthoDB" id="840060at2"/>
<proteinExistence type="predicted"/>
<keyword evidence="3" id="KW-1185">Reference proteome</keyword>
<dbReference type="Proteomes" id="UP000318669">
    <property type="component" value="Unassembled WGS sequence"/>
</dbReference>
<accession>A0A553BYR6</accession>
<name>A0A553BYR6_9FLAO</name>
<dbReference type="EMBL" id="VJZN01000001">
    <property type="protein sequence ID" value="TRX10412.1"/>
    <property type="molecule type" value="Genomic_DNA"/>
</dbReference>
<dbReference type="EMBL" id="VJZL01000001">
    <property type="protein sequence ID" value="TRX13461.1"/>
    <property type="molecule type" value="Genomic_DNA"/>
</dbReference>
<dbReference type="AlphaFoldDB" id="A0A553BYR6"/>
<evidence type="ECO:0000313" key="1">
    <source>
        <dbReference type="EMBL" id="TRX10412.1"/>
    </source>
</evidence>
<protein>
    <submittedName>
        <fullName evidence="2">Uncharacterized protein</fullName>
    </submittedName>
</protein>